<proteinExistence type="predicted"/>
<organism evidence="1">
    <name type="scientific">marine sediment metagenome</name>
    <dbReference type="NCBI Taxonomy" id="412755"/>
    <lineage>
        <taxon>unclassified sequences</taxon>
        <taxon>metagenomes</taxon>
        <taxon>ecological metagenomes</taxon>
    </lineage>
</organism>
<dbReference type="EMBL" id="LAZR01037624">
    <property type="protein sequence ID" value="KKL21722.1"/>
    <property type="molecule type" value="Genomic_DNA"/>
</dbReference>
<evidence type="ECO:0000313" key="1">
    <source>
        <dbReference type="EMBL" id="KKL21722.1"/>
    </source>
</evidence>
<gene>
    <name evidence="1" type="ORF">LCGC14_2442640</name>
</gene>
<dbReference type="AlphaFoldDB" id="A0A0F9C607"/>
<accession>A0A0F9C607</accession>
<feature type="non-terminal residue" evidence="1">
    <location>
        <position position="76"/>
    </location>
</feature>
<protein>
    <submittedName>
        <fullName evidence="1">Uncharacterized protein</fullName>
    </submittedName>
</protein>
<name>A0A0F9C607_9ZZZZ</name>
<sequence>MNTVTLAPPKKKYVWEGKGKDLIGEYFTILRSAFIGRCGDGSKEELFLVAYCGIVQADNPGSTWSFGTCDVKVIRF</sequence>
<comment type="caution">
    <text evidence="1">The sequence shown here is derived from an EMBL/GenBank/DDBJ whole genome shotgun (WGS) entry which is preliminary data.</text>
</comment>
<reference evidence="1" key="1">
    <citation type="journal article" date="2015" name="Nature">
        <title>Complex archaea that bridge the gap between prokaryotes and eukaryotes.</title>
        <authorList>
            <person name="Spang A."/>
            <person name="Saw J.H."/>
            <person name="Jorgensen S.L."/>
            <person name="Zaremba-Niedzwiedzka K."/>
            <person name="Martijn J."/>
            <person name="Lind A.E."/>
            <person name="van Eijk R."/>
            <person name="Schleper C."/>
            <person name="Guy L."/>
            <person name="Ettema T.J."/>
        </authorList>
    </citation>
    <scope>NUCLEOTIDE SEQUENCE</scope>
</reference>